<evidence type="ECO:0000313" key="2">
    <source>
        <dbReference type="EMBL" id="RMV27169.1"/>
    </source>
</evidence>
<proteinExistence type="predicted"/>
<evidence type="ECO:0000313" key="3">
    <source>
        <dbReference type="Proteomes" id="UP000271631"/>
    </source>
</evidence>
<dbReference type="InterPro" id="IPR014914">
    <property type="entry name" value="RES_dom"/>
</dbReference>
<dbReference type="GeneID" id="1182671"/>
<evidence type="ECO:0000259" key="1">
    <source>
        <dbReference type="SMART" id="SM00953"/>
    </source>
</evidence>
<gene>
    <name evidence="2" type="ORF">ALP13_03606</name>
</gene>
<comment type="caution">
    <text evidence="2">The sequence shown here is derived from an EMBL/GenBank/DDBJ whole genome shotgun (WGS) entry which is preliminary data.</text>
</comment>
<dbReference type="Proteomes" id="UP000271631">
    <property type="component" value="Unassembled WGS sequence"/>
</dbReference>
<dbReference type="SMART" id="SM00953">
    <property type="entry name" value="RES"/>
    <property type="match status" value="1"/>
</dbReference>
<dbReference type="EMBL" id="RBUQ01000377">
    <property type="protein sequence ID" value="RMV27169.1"/>
    <property type="molecule type" value="Genomic_DNA"/>
</dbReference>
<dbReference type="AlphaFoldDB" id="A0A0N0G0H4"/>
<protein>
    <recommendedName>
        <fullName evidence="1">RES domain-containing protein</fullName>
    </recommendedName>
</protein>
<accession>A0A0N0G0H4</accession>
<feature type="domain" description="RES" evidence="1">
    <location>
        <begin position="16"/>
        <end position="141"/>
    </location>
</feature>
<organism evidence="2 3">
    <name type="scientific">Pseudomonas syringae pv. maculicola</name>
    <dbReference type="NCBI Taxonomy" id="59511"/>
    <lineage>
        <taxon>Bacteria</taxon>
        <taxon>Pseudomonadati</taxon>
        <taxon>Pseudomonadota</taxon>
        <taxon>Gammaproteobacteria</taxon>
        <taxon>Pseudomonadales</taxon>
        <taxon>Pseudomonadaceae</taxon>
        <taxon>Pseudomonas</taxon>
    </lineage>
</organism>
<sequence length="153" mass="16869">MIAVYRLVKRKWLAQAFDGEGAKLYGGRWNSKGNACVYCAGSESLALLEILVHLNNSGVARHYAMLELQIAEAHILNARPDTLPPDWREEPAPQATASFGDAWLASGQSLALAVPSVIIPRESNYLLNVRHPEFQAVVATVKELEFVVDSRLK</sequence>
<name>A0A0N0G0H4_PSEYM</name>
<dbReference type="Pfam" id="PF08808">
    <property type="entry name" value="RES"/>
    <property type="match status" value="1"/>
</dbReference>
<reference evidence="2 3" key="1">
    <citation type="submission" date="2018-08" db="EMBL/GenBank/DDBJ databases">
        <title>Recombination of ecologically and evolutionarily significant loci maintains genetic cohesion in the Pseudomonas syringae species complex.</title>
        <authorList>
            <person name="Dillon M."/>
            <person name="Thakur S."/>
            <person name="Almeida R.N.D."/>
            <person name="Weir B.S."/>
            <person name="Guttman D.S."/>
        </authorList>
    </citation>
    <scope>NUCLEOTIDE SEQUENCE [LARGE SCALE GENOMIC DNA]</scope>
    <source>
        <strain evidence="2 3">ICMP 11281</strain>
    </source>
</reference>
<dbReference type="RefSeq" id="WP_005770938.1">
    <property type="nucleotide sequence ID" value="NZ_CP067024.1"/>
</dbReference>